<accession>A0ACB9MDI2</accession>
<reference evidence="1 2" key="1">
    <citation type="journal article" date="2022" name="DNA Res.">
        <title>Chromosomal-level genome assembly of the orchid tree Bauhinia variegata (Leguminosae; Cercidoideae) supports the allotetraploid origin hypothesis of Bauhinia.</title>
        <authorList>
            <person name="Zhong Y."/>
            <person name="Chen Y."/>
            <person name="Zheng D."/>
            <person name="Pang J."/>
            <person name="Liu Y."/>
            <person name="Luo S."/>
            <person name="Meng S."/>
            <person name="Qian L."/>
            <person name="Wei D."/>
            <person name="Dai S."/>
            <person name="Zhou R."/>
        </authorList>
    </citation>
    <scope>NUCLEOTIDE SEQUENCE [LARGE SCALE GENOMIC DNA]</scope>
    <source>
        <strain evidence="1">BV-YZ2020</strain>
    </source>
</reference>
<keyword evidence="2" id="KW-1185">Reference proteome</keyword>
<comment type="caution">
    <text evidence="1">The sequence shown here is derived from an EMBL/GenBank/DDBJ whole genome shotgun (WGS) entry which is preliminary data.</text>
</comment>
<proteinExistence type="predicted"/>
<gene>
    <name evidence="1" type="ORF">L6164_021776</name>
</gene>
<dbReference type="EMBL" id="CM039434">
    <property type="protein sequence ID" value="KAI4322053.1"/>
    <property type="molecule type" value="Genomic_DNA"/>
</dbReference>
<protein>
    <submittedName>
        <fullName evidence="1">Uncharacterized protein</fullName>
    </submittedName>
</protein>
<sequence>MDAGSITSSTNLKTQSRCPLQEQFIQRKNSRENLDRFIPNRSAMDFDFAHYMLTQGAKGKENPAESSPSRDAYRKQLAETMNMNRTRILAFKNKPPAPVESIPNEIYSAHLHQDKPTKPKRFIPQTSERTLDAPDLVDDYYLNLLDWGSSNVLAIALGNTVYLWDASNGSTSELVTVDDENGPITSISWAPDGRHIAVGLNNSEVQLWDTTSNRQLRTLRGGHRLRVGSLAWNNHILTTGGMDGRIVNNDVRIRSHIVETYRGHEQEVCGLKWSASGQQLASGGNDNLLYIWDRSTASSNWLHRLEDHASAVKALAWCPFQGNLLASGGGSGDRCIKFWNTHTGACVNSVDTGSQVCSLVWNKNERELLSSHGFSQNQLTLWKYPSMVKTAELTGHTSRVLFMAQSPDGCTVASAAADETLRFWNVFGAPEATKTAPKARAEPFSHVRIR</sequence>
<organism evidence="1 2">
    <name type="scientific">Bauhinia variegata</name>
    <name type="common">Purple orchid tree</name>
    <name type="synonym">Phanera variegata</name>
    <dbReference type="NCBI Taxonomy" id="167791"/>
    <lineage>
        <taxon>Eukaryota</taxon>
        <taxon>Viridiplantae</taxon>
        <taxon>Streptophyta</taxon>
        <taxon>Embryophyta</taxon>
        <taxon>Tracheophyta</taxon>
        <taxon>Spermatophyta</taxon>
        <taxon>Magnoliopsida</taxon>
        <taxon>eudicotyledons</taxon>
        <taxon>Gunneridae</taxon>
        <taxon>Pentapetalae</taxon>
        <taxon>rosids</taxon>
        <taxon>fabids</taxon>
        <taxon>Fabales</taxon>
        <taxon>Fabaceae</taxon>
        <taxon>Cercidoideae</taxon>
        <taxon>Cercideae</taxon>
        <taxon>Bauhiniinae</taxon>
        <taxon>Bauhinia</taxon>
    </lineage>
</organism>
<name>A0ACB9MDI2_BAUVA</name>
<dbReference type="Proteomes" id="UP000828941">
    <property type="component" value="Chromosome 9"/>
</dbReference>
<evidence type="ECO:0000313" key="1">
    <source>
        <dbReference type="EMBL" id="KAI4322053.1"/>
    </source>
</evidence>
<evidence type="ECO:0000313" key="2">
    <source>
        <dbReference type="Proteomes" id="UP000828941"/>
    </source>
</evidence>